<organism evidence="1">
    <name type="scientific">Pectinophora gossypiella</name>
    <name type="common">Cotton pink bollworm</name>
    <name type="synonym">Depressaria gossypiella</name>
    <dbReference type="NCBI Taxonomy" id="13191"/>
    <lineage>
        <taxon>Eukaryota</taxon>
        <taxon>Metazoa</taxon>
        <taxon>Ecdysozoa</taxon>
        <taxon>Arthropoda</taxon>
        <taxon>Hexapoda</taxon>
        <taxon>Insecta</taxon>
        <taxon>Pterygota</taxon>
        <taxon>Neoptera</taxon>
        <taxon>Endopterygota</taxon>
        <taxon>Lepidoptera</taxon>
        <taxon>Glossata</taxon>
        <taxon>Ditrysia</taxon>
        <taxon>Gelechioidea</taxon>
        <taxon>Gelechiidae</taxon>
        <taxon>Apatetrinae</taxon>
        <taxon>Pectinophora</taxon>
    </lineage>
</organism>
<reference evidence="1" key="1">
    <citation type="submission" date="2015-09" db="EMBL/GenBank/DDBJ databases">
        <title>De novo assembly of Pectinophora gossypiella (Pink Bollworm) gut transcriptome.</title>
        <authorList>
            <person name="Tassone E.E."/>
        </authorList>
    </citation>
    <scope>NUCLEOTIDE SEQUENCE</scope>
</reference>
<gene>
    <name evidence="1" type="ORF">g.2474</name>
</gene>
<sequence>AALSVDFPVLDHPTIHHSRLNRHKNHRPLYLSLSLTLSHSYSSMEDLSFVPNLPSGPLDVYRNSASFDWKRLKLALEGDIDLLKLKATNKRKQTFTTWMR</sequence>
<evidence type="ECO:0000313" key="1">
    <source>
        <dbReference type="EMBL" id="JAT82382.1"/>
    </source>
</evidence>
<protein>
    <submittedName>
        <fullName evidence="1">Uncharacterized protein</fullName>
    </submittedName>
</protein>
<name>A0A1E1W5X5_PECGO</name>
<dbReference type="AlphaFoldDB" id="A0A1E1W5X5"/>
<feature type="non-terminal residue" evidence="1">
    <location>
        <position position="1"/>
    </location>
</feature>
<accession>A0A1E1W5X5</accession>
<feature type="non-terminal residue" evidence="1">
    <location>
        <position position="100"/>
    </location>
</feature>
<dbReference type="OrthoDB" id="538336at2759"/>
<proteinExistence type="predicted"/>
<dbReference type="EMBL" id="GDQN01008672">
    <property type="protein sequence ID" value="JAT82382.1"/>
    <property type="molecule type" value="Transcribed_RNA"/>
</dbReference>